<dbReference type="EMBL" id="MSCP01000001">
    <property type="protein sequence ID" value="PQJ93156.1"/>
    <property type="molecule type" value="Genomic_DNA"/>
</dbReference>
<keyword evidence="1" id="KW-0472">Membrane</keyword>
<protein>
    <recommendedName>
        <fullName evidence="2">Baseplate protein J-like barrel domain-containing protein</fullName>
    </recommendedName>
</protein>
<comment type="caution">
    <text evidence="4">The sequence shown here is derived from an EMBL/GenBank/DDBJ whole genome shotgun (WGS) entry which is preliminary data.</text>
</comment>
<evidence type="ECO:0000313" key="3">
    <source>
        <dbReference type="EMBL" id="GLR75992.1"/>
    </source>
</evidence>
<dbReference type="InterPro" id="IPR006949">
    <property type="entry name" value="Barrel_Baseplate_J-like"/>
</dbReference>
<evidence type="ECO:0000313" key="4">
    <source>
        <dbReference type="EMBL" id="PQJ93156.1"/>
    </source>
</evidence>
<evidence type="ECO:0000313" key="5">
    <source>
        <dbReference type="Proteomes" id="UP000239273"/>
    </source>
</evidence>
<evidence type="ECO:0000256" key="1">
    <source>
        <dbReference type="SAM" id="Phobius"/>
    </source>
</evidence>
<dbReference type="Pfam" id="PF04865">
    <property type="entry name" value="Baseplate_J"/>
    <property type="match status" value="1"/>
</dbReference>
<dbReference type="Proteomes" id="UP000239273">
    <property type="component" value="Unassembled WGS sequence"/>
</dbReference>
<dbReference type="RefSeq" id="WP_105062946.1">
    <property type="nucleotide sequence ID" value="NZ_BSOU01000007.1"/>
</dbReference>
<feature type="domain" description="Baseplate protein J-like barrel" evidence="2">
    <location>
        <begin position="108"/>
        <end position="191"/>
    </location>
</feature>
<dbReference type="Proteomes" id="UP001156660">
    <property type="component" value="Unassembled WGS sequence"/>
</dbReference>
<reference evidence="3" key="4">
    <citation type="submission" date="2023-01" db="EMBL/GenBank/DDBJ databases">
        <title>Draft genome sequence of Aliivibrio sifiae strain NBRC 105001.</title>
        <authorList>
            <person name="Sun Q."/>
            <person name="Mori K."/>
        </authorList>
    </citation>
    <scope>NUCLEOTIDE SEQUENCE</scope>
    <source>
        <strain evidence="3">NBRC 105001</strain>
    </source>
</reference>
<keyword evidence="6" id="KW-1185">Reference proteome</keyword>
<keyword evidence="1" id="KW-1133">Transmembrane helix</keyword>
<feature type="transmembrane region" description="Helical" evidence="1">
    <location>
        <begin position="52"/>
        <end position="74"/>
    </location>
</feature>
<reference evidence="3" key="1">
    <citation type="journal article" date="2014" name="Int. J. Syst. Evol. Microbiol.">
        <title>Complete genome of a new Firmicutes species belonging to the dominant human colonic microbiota ('Ruminococcus bicirculans') reveals two chromosomes and a selective capacity to utilize plant glucans.</title>
        <authorList>
            <consortium name="NISC Comparative Sequencing Program"/>
            <person name="Wegmann U."/>
            <person name="Louis P."/>
            <person name="Goesmann A."/>
            <person name="Henrissat B."/>
            <person name="Duncan S.H."/>
            <person name="Flint H.J."/>
        </authorList>
    </citation>
    <scope>NUCLEOTIDE SEQUENCE</scope>
    <source>
        <strain evidence="3">NBRC 105001</strain>
    </source>
</reference>
<reference evidence="6" key="3">
    <citation type="journal article" date="2019" name="Int. J. Syst. Evol. Microbiol.">
        <title>The Global Catalogue of Microorganisms (GCM) 10K type strain sequencing project: providing services to taxonomists for standard genome sequencing and annotation.</title>
        <authorList>
            <consortium name="The Broad Institute Genomics Platform"/>
            <consortium name="The Broad Institute Genome Sequencing Center for Infectious Disease"/>
            <person name="Wu L."/>
            <person name="Ma J."/>
        </authorList>
    </citation>
    <scope>NUCLEOTIDE SEQUENCE [LARGE SCALE GENOMIC DNA]</scope>
    <source>
        <strain evidence="6">NBRC 105001</strain>
    </source>
</reference>
<dbReference type="EMBL" id="BSOU01000007">
    <property type="protein sequence ID" value="GLR75992.1"/>
    <property type="molecule type" value="Genomic_DNA"/>
</dbReference>
<organism evidence="4 5">
    <name type="scientific">Aliivibrio sifiae</name>
    <dbReference type="NCBI Taxonomy" id="566293"/>
    <lineage>
        <taxon>Bacteria</taxon>
        <taxon>Pseudomonadati</taxon>
        <taxon>Pseudomonadota</taxon>
        <taxon>Gammaproteobacteria</taxon>
        <taxon>Vibrionales</taxon>
        <taxon>Vibrionaceae</taxon>
        <taxon>Aliivibrio</taxon>
    </lineage>
</organism>
<proteinExistence type="predicted"/>
<accession>A0A2S7XHL5</accession>
<dbReference type="AlphaFoldDB" id="A0A2S7XHL5"/>
<evidence type="ECO:0000313" key="6">
    <source>
        <dbReference type="Proteomes" id="UP001156660"/>
    </source>
</evidence>
<name>A0A2S7XHL5_9GAMM</name>
<evidence type="ECO:0000259" key="2">
    <source>
        <dbReference type="Pfam" id="PF04865"/>
    </source>
</evidence>
<keyword evidence="1" id="KW-0812">Transmembrane</keyword>
<sequence>MSLRPTVDFEKIINDSGILTTEEAIEAELKKEVEAAGSNISNDSVMSPFWRLIKAVVIAPVLWLVNVLLATHVLPNMFAATAKGVYADLKAWEVGLERQLKQSMRGVVLFTKEDRDTAVNISKGTVIETERVNDTIYRLIVIEDTLLPAGDINGEVLAEAEHGGIAYNLSAGYYSILPQAVSGIISAVTQSDYITRLGTEDETDDDLMLRTRNQFTAAGHYHIDAVYRSIIATVAGIRSDLIFFENTGHIIPGSSTAFILMDVGETPTSLLDKLNNYIMGEGYHGHGDILTCRAIAETQHELSIQVFCDERIDEAMKETIKKGVEQRARCAFRENAEFNRIDKTAPNTRFSLSRLGQQIHNDLNQDGLMSLKITADGQGDDIVSGLSIPRIQTLLVELANEH</sequence>
<dbReference type="OrthoDB" id="6103450at2"/>
<reference evidence="4 5" key="2">
    <citation type="submission" date="2016-12" db="EMBL/GenBank/DDBJ databases">
        <title>Diversity of luminous bacteria.</title>
        <authorList>
            <person name="Yoshizawa S."/>
            <person name="Kogure K."/>
        </authorList>
    </citation>
    <scope>NUCLEOTIDE SEQUENCE [LARGE SCALE GENOMIC DNA]</scope>
    <source>
        <strain evidence="4 5">NBRC 105001</strain>
    </source>
</reference>
<gene>
    <name evidence="4" type="ORF">BTO23_03410</name>
    <name evidence="3" type="ORF">GCM10007855_28660</name>
</gene>